<reference evidence="2 3" key="1">
    <citation type="submission" date="2019-02" db="EMBL/GenBank/DDBJ databases">
        <title>Draft genome sequences of novel Actinobacteria.</title>
        <authorList>
            <person name="Sahin N."/>
            <person name="Ay H."/>
            <person name="Saygin H."/>
        </authorList>
    </citation>
    <scope>NUCLEOTIDE SEQUENCE [LARGE SCALE GENOMIC DNA]</scope>
    <source>
        <strain evidence="2 3">KC603</strain>
    </source>
</reference>
<dbReference type="Pfam" id="PF12697">
    <property type="entry name" value="Abhydrolase_6"/>
    <property type="match status" value="1"/>
</dbReference>
<dbReference type="EMBL" id="SMKL01000012">
    <property type="protein sequence ID" value="TDC52925.1"/>
    <property type="molecule type" value="Genomic_DNA"/>
</dbReference>
<dbReference type="AlphaFoldDB" id="A0A4V2XXF0"/>
<evidence type="ECO:0000313" key="2">
    <source>
        <dbReference type="EMBL" id="TDC52925.1"/>
    </source>
</evidence>
<name>A0A4V2XXF0_9ACTN</name>
<dbReference type="InterPro" id="IPR050471">
    <property type="entry name" value="AB_hydrolase"/>
</dbReference>
<evidence type="ECO:0000259" key="1">
    <source>
        <dbReference type="Pfam" id="PF12697"/>
    </source>
</evidence>
<gene>
    <name evidence="2" type="ORF">E1212_07210</name>
</gene>
<dbReference type="RefSeq" id="WP_131980800.1">
    <property type="nucleotide sequence ID" value="NZ_SMKL01000012.1"/>
</dbReference>
<feature type="domain" description="AB hydrolase-1" evidence="1">
    <location>
        <begin position="23"/>
        <end position="249"/>
    </location>
</feature>
<evidence type="ECO:0000313" key="3">
    <source>
        <dbReference type="Proteomes" id="UP000295621"/>
    </source>
</evidence>
<keyword evidence="2" id="KW-0378">Hydrolase</keyword>
<dbReference type="OrthoDB" id="63519at2"/>
<comment type="caution">
    <text evidence="2">The sequence shown here is derived from an EMBL/GenBank/DDBJ whole genome shotgun (WGS) entry which is preliminary data.</text>
</comment>
<dbReference type="GO" id="GO:0004806">
    <property type="term" value="F:triacylglycerol lipase activity"/>
    <property type="evidence" value="ECO:0007669"/>
    <property type="project" value="TreeGrafter"/>
</dbReference>
<dbReference type="Proteomes" id="UP000295621">
    <property type="component" value="Unassembled WGS sequence"/>
</dbReference>
<dbReference type="InterPro" id="IPR029058">
    <property type="entry name" value="AB_hydrolase_fold"/>
</dbReference>
<dbReference type="PANTHER" id="PTHR43433:SF5">
    <property type="entry name" value="AB HYDROLASE-1 DOMAIN-CONTAINING PROTEIN"/>
    <property type="match status" value="1"/>
</dbReference>
<dbReference type="InterPro" id="IPR000073">
    <property type="entry name" value="AB_hydrolase_1"/>
</dbReference>
<protein>
    <submittedName>
        <fullName evidence="2">Alpha/beta hydrolase</fullName>
    </submittedName>
</protein>
<dbReference type="SUPFAM" id="SSF53474">
    <property type="entry name" value="alpha/beta-Hydrolases"/>
    <property type="match status" value="1"/>
</dbReference>
<keyword evidence="3" id="KW-1185">Reference proteome</keyword>
<dbReference type="GO" id="GO:0046503">
    <property type="term" value="P:glycerolipid catabolic process"/>
    <property type="evidence" value="ECO:0007669"/>
    <property type="project" value="TreeGrafter"/>
</dbReference>
<dbReference type="Gene3D" id="3.40.50.1820">
    <property type="entry name" value="alpha/beta hydrolase"/>
    <property type="match status" value="1"/>
</dbReference>
<dbReference type="PANTHER" id="PTHR43433">
    <property type="entry name" value="HYDROLASE, ALPHA/BETA FOLD FAMILY PROTEIN"/>
    <property type="match status" value="1"/>
</dbReference>
<organism evidence="2 3">
    <name type="scientific">Jiangella ureilytica</name>
    <dbReference type="NCBI Taxonomy" id="2530374"/>
    <lineage>
        <taxon>Bacteria</taxon>
        <taxon>Bacillati</taxon>
        <taxon>Actinomycetota</taxon>
        <taxon>Actinomycetes</taxon>
        <taxon>Jiangellales</taxon>
        <taxon>Jiangellaceae</taxon>
        <taxon>Jiangella</taxon>
    </lineage>
</organism>
<proteinExistence type="predicted"/>
<accession>A0A4V2XXF0</accession>
<sequence length="262" mass="27489">MHTTISPDGTTLAFDRSGDGPSVVLVGGAFGTRDHPSFVGLAQHLSEHVTVYSYDRRGRGDSTDTPPYAVEREIEDLAAVIDAAGGRAHAYGLSSGAGLVARAAAAGLPIDRLILHEPPYDVDGARPPLPADFAQLVAALVAEGRHGDAVEYFMTRGIGLPEEMIGSMRPTPVWAGLEALAPTLVYDNAVMGDNSLPADDLRAIEQPVLVLSGELSPSWFHRAAEATAAACPDARHLQLAGQSHFAPDDAAIAAAILEFLRP</sequence>